<name>A0A6L3Z0L8_BRUAN</name>
<dbReference type="EMBL" id="WBWS01000028">
    <property type="protein sequence ID" value="KAB2763067.1"/>
    <property type="molecule type" value="Genomic_DNA"/>
</dbReference>
<evidence type="ECO:0000256" key="1">
    <source>
        <dbReference type="SAM" id="MobiDB-lite"/>
    </source>
</evidence>
<gene>
    <name evidence="2" type="ORF">F9L04_21775</name>
</gene>
<dbReference type="AlphaFoldDB" id="A0A6L3Z0L8"/>
<accession>A0A6L3Z0L8</accession>
<feature type="region of interest" description="Disordered" evidence="1">
    <location>
        <begin position="122"/>
        <end position="143"/>
    </location>
</feature>
<dbReference type="Proteomes" id="UP000481876">
    <property type="component" value="Unassembled WGS sequence"/>
</dbReference>
<proteinExistence type="predicted"/>
<dbReference type="RefSeq" id="WP_151664243.1">
    <property type="nucleotide sequence ID" value="NZ_CP103345.1"/>
</dbReference>
<evidence type="ECO:0008006" key="4">
    <source>
        <dbReference type="Google" id="ProtNLM"/>
    </source>
</evidence>
<feature type="region of interest" description="Disordered" evidence="1">
    <location>
        <begin position="210"/>
        <end position="243"/>
    </location>
</feature>
<evidence type="ECO:0000313" key="3">
    <source>
        <dbReference type="Proteomes" id="UP000481876"/>
    </source>
</evidence>
<organism evidence="2 3">
    <name type="scientific">Brucella anthropi</name>
    <name type="common">Ochrobactrum anthropi</name>
    <dbReference type="NCBI Taxonomy" id="529"/>
    <lineage>
        <taxon>Bacteria</taxon>
        <taxon>Pseudomonadati</taxon>
        <taxon>Pseudomonadota</taxon>
        <taxon>Alphaproteobacteria</taxon>
        <taxon>Hyphomicrobiales</taxon>
        <taxon>Brucellaceae</taxon>
        <taxon>Brucella/Ochrobactrum group</taxon>
        <taxon>Brucella</taxon>
    </lineage>
</organism>
<feature type="compositionally biased region" description="Basic and acidic residues" evidence="1">
    <location>
        <begin position="216"/>
        <end position="226"/>
    </location>
</feature>
<evidence type="ECO:0000313" key="2">
    <source>
        <dbReference type="EMBL" id="KAB2763067.1"/>
    </source>
</evidence>
<comment type="caution">
    <text evidence="2">The sequence shown here is derived from an EMBL/GenBank/DDBJ whole genome shotgun (WGS) entry which is preliminary data.</text>
</comment>
<feature type="compositionally biased region" description="Basic and acidic residues" evidence="1">
    <location>
        <begin position="127"/>
        <end position="143"/>
    </location>
</feature>
<sequence length="243" mass="27230">MAKHDSRGRGSGSPYIQLHRWFLDCDAWRALNVYARCLYVEIKRRYNGKNNGAISMSYREAQELVGCSNKPIPAAFRDLIEKGFIKQERRGSFKGTPFATTWILTELPQDEPERSLVPSKEFMSWKPDGRPAKKKTPHAESVHATRLERTANLTTARLERAVSTPRAYSEASFSAIPCTPRAGTINIPYTGSESCPELIPTPSLIRNLQRNGWSKPGREQSIKKQVSEPGDSSGFLISKKGGF</sequence>
<protein>
    <recommendedName>
        <fullName evidence="4">Helix-turn-helix domain-containing protein</fullName>
    </recommendedName>
</protein>
<reference evidence="2 3" key="1">
    <citation type="submission" date="2019-09" db="EMBL/GenBank/DDBJ databases">
        <title>Taxonomic organization of the family Brucellaceae based on a phylogenomic approach.</title>
        <authorList>
            <person name="Leclercq S."/>
            <person name="Cloeckaert A."/>
            <person name="Zygmunt M.S."/>
        </authorList>
    </citation>
    <scope>NUCLEOTIDE SEQUENCE [LARGE SCALE GENOMIC DNA]</scope>
    <source>
        <strain evidence="2 3">LMG 3313</strain>
    </source>
</reference>